<sequence length="67" mass="7125">MPQLLGNAAQTAATPHARTMTTTAGGGAAWRQAALKLLIVAKPLRRTENTCFSALNKRNNAQFAAFL</sequence>
<accession>A0A6A7RVR3</accession>
<name>A0A6A7RVR3_9PROT</name>
<feature type="region of interest" description="Disordered" evidence="1">
    <location>
        <begin position="1"/>
        <end position="25"/>
    </location>
</feature>
<proteinExistence type="predicted"/>
<dbReference type="Proteomes" id="UP000342300">
    <property type="component" value="Unassembled WGS sequence"/>
</dbReference>
<evidence type="ECO:0000256" key="1">
    <source>
        <dbReference type="SAM" id="MobiDB-lite"/>
    </source>
</evidence>
<evidence type="ECO:0000313" key="2">
    <source>
        <dbReference type="EMBL" id="MQM31521.1"/>
    </source>
</evidence>
<evidence type="ECO:0000313" key="3">
    <source>
        <dbReference type="Proteomes" id="UP000342300"/>
    </source>
</evidence>
<dbReference type="AlphaFoldDB" id="A0A6A7RVR3"/>
<gene>
    <name evidence="2" type="ORF">CRU78_13745</name>
</gene>
<protein>
    <submittedName>
        <fullName evidence="2">Uncharacterized protein</fullName>
    </submittedName>
</protein>
<organism evidence="2 3">
    <name type="scientific">Candidatus Accumulibacter phosphatis</name>
    <dbReference type="NCBI Taxonomy" id="327160"/>
    <lineage>
        <taxon>Bacteria</taxon>
        <taxon>Pseudomonadati</taxon>
        <taxon>Pseudomonadota</taxon>
        <taxon>Betaproteobacteria</taxon>
        <taxon>Candidatus Accumulibacter</taxon>
    </lineage>
</organism>
<dbReference type="EMBL" id="PDHS01000329">
    <property type="protein sequence ID" value="MQM31521.1"/>
    <property type="molecule type" value="Genomic_DNA"/>
</dbReference>
<reference evidence="2 3" key="1">
    <citation type="submission" date="2017-09" db="EMBL/GenBank/DDBJ databases">
        <title>Metagenomic Analysis Reveals Denitrifying Candidatus Accumulibacter and Flanking Population as a Source of N2O.</title>
        <authorList>
            <person name="Gao H."/>
            <person name="Mao Y."/>
            <person name="Zhao X."/>
            <person name="Liu W.-T."/>
            <person name="Zhang T."/>
            <person name="Wells G."/>
        </authorList>
    </citation>
    <scope>NUCLEOTIDE SEQUENCE [LARGE SCALE GENOMIC DNA]</scope>
    <source>
        <strain evidence="2">CANDO_2_IC</strain>
    </source>
</reference>
<comment type="caution">
    <text evidence="2">The sequence shown here is derived from an EMBL/GenBank/DDBJ whole genome shotgun (WGS) entry which is preliminary data.</text>
</comment>